<dbReference type="Pfam" id="PF02566">
    <property type="entry name" value="OsmC"/>
    <property type="match status" value="1"/>
</dbReference>
<dbReference type="InterPro" id="IPR015946">
    <property type="entry name" value="KH_dom-like_a/b"/>
</dbReference>
<dbReference type="PANTHER" id="PTHR34352">
    <property type="entry name" value="PROTEIN YHFA"/>
    <property type="match status" value="1"/>
</dbReference>
<dbReference type="SUPFAM" id="SSF82784">
    <property type="entry name" value="OsmC-like"/>
    <property type="match status" value="1"/>
</dbReference>
<dbReference type="RefSeq" id="WP_135348999.1">
    <property type="nucleotide sequence ID" value="NZ_SRJD01000013.1"/>
</dbReference>
<name>A0A4Z0GN01_9BACL</name>
<evidence type="ECO:0000313" key="1">
    <source>
        <dbReference type="EMBL" id="TGA97533.1"/>
    </source>
</evidence>
<dbReference type="Proteomes" id="UP000298347">
    <property type="component" value="Unassembled WGS sequence"/>
</dbReference>
<dbReference type="OrthoDB" id="13625at2"/>
<accession>A0A4Z0GN01</accession>
<gene>
    <name evidence="1" type="ORF">E4665_11855</name>
</gene>
<sequence length="126" mass="14081">MTLRADDQGFTLTHEHGTMKINKAGDFRPGDLLETSIGACSGLVFKRLLANRKINYSDMIIETDQVRAKEDPEPIKKVGVHVTLKGADLDEKLIRRLFTHVYTNCTIAQSVKGAIEVEETLEIVQI</sequence>
<comment type="caution">
    <text evidence="1">The sequence shown here is derived from an EMBL/GenBank/DDBJ whole genome shotgun (WGS) entry which is preliminary data.</text>
</comment>
<evidence type="ECO:0000313" key="2">
    <source>
        <dbReference type="Proteomes" id="UP000298347"/>
    </source>
</evidence>
<dbReference type="Gene3D" id="3.30.300.20">
    <property type="match status" value="1"/>
</dbReference>
<proteinExistence type="predicted"/>
<keyword evidence="2" id="KW-1185">Reference proteome</keyword>
<reference evidence="1 2" key="1">
    <citation type="journal article" date="2015" name="Int. J. Syst. Evol. Microbiol.">
        <title>Sporolactobacillus shoreae sp. nov. and Sporolactobacillus spathodeae sp. nov., two spore-forming lactic acid bacteria isolated from tree barks in Thailand.</title>
        <authorList>
            <person name="Thamacharoensuk T."/>
            <person name="Kitahara M."/>
            <person name="Ohkuma M."/>
            <person name="Thongchul N."/>
            <person name="Tanasupawat S."/>
        </authorList>
    </citation>
    <scope>NUCLEOTIDE SEQUENCE [LARGE SCALE GENOMIC DNA]</scope>
    <source>
        <strain evidence="1 2">BK92</strain>
    </source>
</reference>
<dbReference type="PANTHER" id="PTHR34352:SF1">
    <property type="entry name" value="PROTEIN YHFA"/>
    <property type="match status" value="1"/>
</dbReference>
<dbReference type="InterPro" id="IPR003718">
    <property type="entry name" value="OsmC/Ohr_fam"/>
</dbReference>
<protein>
    <submittedName>
        <fullName evidence="1">OsmC family peroxiredoxin</fullName>
    </submittedName>
</protein>
<dbReference type="EMBL" id="SRJD01000013">
    <property type="protein sequence ID" value="TGA97533.1"/>
    <property type="molecule type" value="Genomic_DNA"/>
</dbReference>
<dbReference type="AlphaFoldDB" id="A0A4Z0GN01"/>
<dbReference type="InterPro" id="IPR036102">
    <property type="entry name" value="OsmC/Ohrsf"/>
</dbReference>
<organism evidence="1 2">
    <name type="scientific">Sporolactobacillus shoreae</name>
    <dbReference type="NCBI Taxonomy" id="1465501"/>
    <lineage>
        <taxon>Bacteria</taxon>
        <taxon>Bacillati</taxon>
        <taxon>Bacillota</taxon>
        <taxon>Bacilli</taxon>
        <taxon>Bacillales</taxon>
        <taxon>Sporolactobacillaceae</taxon>
        <taxon>Sporolactobacillus</taxon>
    </lineage>
</organism>